<evidence type="ECO:0000256" key="1">
    <source>
        <dbReference type="SAM" id="MobiDB-lite"/>
    </source>
</evidence>
<feature type="region of interest" description="Disordered" evidence="1">
    <location>
        <begin position="1"/>
        <end position="119"/>
    </location>
</feature>
<keyword evidence="2" id="KW-0812">Transmembrane</keyword>
<proteinExistence type="predicted"/>
<feature type="compositionally biased region" description="Polar residues" evidence="1">
    <location>
        <begin position="290"/>
        <end position="300"/>
    </location>
</feature>
<sequence>MGDYFNFGRRRGSSAAGERLTAPVPGPQGHPQQARPTFPRNQASRDSLRTPSSIRIRRLPSSNLSQDSRPAAQRLAQDEGVAYSDQAETPGRRRSSSAPQRYGAAGNQQSLQQQYENNRLSRQLTVGDAPHMSTINEGQQLQPSSRNQTPFREQPETPGEPYTPSVSMGTPGSEMPPSERVASGVPAMTEAADAARQNRGLKRFRTNTGASGRTRGPMRDEPAHDEYQADVVGLLDLLDPEVRTLGTLTNVQNSLFVPDLGGLINRRPTYELTPRTTDIEARPRTRAGTRASQRPQNSRLKTMKEGEATGESNDIEMQPAQRKTSISSQLSDSHYAVLPHGVDLEGWEQEDIDELNDHVRHLLHSRREGFKRSMRGFGKYISKPLGLFVFVYAVLVTLFGAAWVFCLIGWIYVGSRQDYFINVIDLILVALFALMGDGLAPFRAVDTYHMCFIAHYHHLTWRLRKEKNLPNLVDHNDLPDRRVDVERADDVVDKEETAEFSVLSPQQQRRLQYHQAKFSKAHTFYKPHETATHHAFPLRLMIASVVLLDFHTFFQVALGTCTWSIDHTNRPQALTATILSCSICCNIMAGVMISIGDHRSRKKDVLERLFRQGLTEEAIRHLQKKYNDDASSGDNGTPAGPPRKSLDVRRSEDPGRKSLDPKKKSMGDEKRSVDVENGNATAASTGLELETEASTGPSLARPASNHGAAGGGGGGDGGNNNGARGFYEGT</sequence>
<feature type="region of interest" description="Disordered" evidence="1">
    <location>
        <begin position="195"/>
        <end position="224"/>
    </location>
</feature>
<feature type="compositionally biased region" description="Low complexity" evidence="1">
    <location>
        <begin position="49"/>
        <end position="65"/>
    </location>
</feature>
<gene>
    <name evidence="3" type="ORF">D0865_03309</name>
</gene>
<name>A0A3M7CYP4_HORWE</name>
<comment type="caution">
    <text evidence="3">The sequence shown here is derived from an EMBL/GenBank/DDBJ whole genome shotgun (WGS) entry which is preliminary data.</text>
</comment>
<evidence type="ECO:0008006" key="5">
    <source>
        <dbReference type="Google" id="ProtNLM"/>
    </source>
</evidence>
<feature type="compositionally biased region" description="Polar residues" evidence="1">
    <location>
        <begin position="134"/>
        <end position="151"/>
    </location>
</feature>
<dbReference type="InterPro" id="IPR021369">
    <property type="entry name" value="DUF2985"/>
</dbReference>
<feature type="transmembrane region" description="Helical" evidence="2">
    <location>
        <begin position="385"/>
        <end position="413"/>
    </location>
</feature>
<dbReference type="EMBL" id="QWIN01000181">
    <property type="protein sequence ID" value="RMY57084.1"/>
    <property type="molecule type" value="Genomic_DNA"/>
</dbReference>
<evidence type="ECO:0000313" key="3">
    <source>
        <dbReference type="EMBL" id="RMY57084.1"/>
    </source>
</evidence>
<dbReference type="AlphaFoldDB" id="A0A3M7CYP4"/>
<feature type="compositionally biased region" description="Polar residues" evidence="1">
    <location>
        <begin position="106"/>
        <end position="119"/>
    </location>
</feature>
<feature type="region of interest" description="Disordered" evidence="1">
    <location>
        <begin position="271"/>
        <end position="320"/>
    </location>
</feature>
<keyword evidence="2" id="KW-1133">Transmembrane helix</keyword>
<dbReference type="PANTHER" id="PTHR35872:SF2">
    <property type="entry name" value="INTEGRAL MEMBRANE PROTEIN (AFU_ORTHOLOGUE AFUA_5G07110)"/>
    <property type="match status" value="1"/>
</dbReference>
<keyword evidence="2" id="KW-0472">Membrane</keyword>
<evidence type="ECO:0000256" key="2">
    <source>
        <dbReference type="SAM" id="Phobius"/>
    </source>
</evidence>
<dbReference type="Pfam" id="PF11204">
    <property type="entry name" value="DUF2985"/>
    <property type="match status" value="1"/>
</dbReference>
<feature type="compositionally biased region" description="Polar residues" evidence="1">
    <location>
        <begin position="30"/>
        <end position="45"/>
    </location>
</feature>
<dbReference type="VEuPathDB" id="FungiDB:BTJ68_02318"/>
<reference evidence="3 4" key="1">
    <citation type="journal article" date="2018" name="BMC Genomics">
        <title>Genomic evidence for intraspecific hybridization in a clonal and extremely halotolerant yeast.</title>
        <authorList>
            <person name="Gostincar C."/>
            <person name="Stajich J.E."/>
            <person name="Zupancic J."/>
            <person name="Zalar P."/>
            <person name="Gunde-Cimerman N."/>
        </authorList>
    </citation>
    <scope>NUCLEOTIDE SEQUENCE [LARGE SCALE GENOMIC DNA]</scope>
    <source>
        <strain evidence="3 4">EXF-151</strain>
    </source>
</reference>
<evidence type="ECO:0000313" key="4">
    <source>
        <dbReference type="Proteomes" id="UP000270230"/>
    </source>
</evidence>
<dbReference type="PANTHER" id="PTHR35872">
    <property type="entry name" value="INTEGRAL MEMBRANE PROTEIN (AFU_ORTHOLOGUE AFUA_5G07110)"/>
    <property type="match status" value="1"/>
</dbReference>
<accession>A0A3M7CYP4</accession>
<feature type="compositionally biased region" description="Gly residues" evidence="1">
    <location>
        <begin position="708"/>
        <end position="720"/>
    </location>
</feature>
<feature type="transmembrane region" description="Helical" evidence="2">
    <location>
        <begin position="419"/>
        <end position="440"/>
    </location>
</feature>
<feature type="compositionally biased region" description="Low complexity" evidence="1">
    <location>
        <begin position="721"/>
        <end position="730"/>
    </location>
</feature>
<organism evidence="3 4">
    <name type="scientific">Hortaea werneckii</name>
    <name type="common">Black yeast</name>
    <name type="synonym">Cladosporium werneckii</name>
    <dbReference type="NCBI Taxonomy" id="91943"/>
    <lineage>
        <taxon>Eukaryota</taxon>
        <taxon>Fungi</taxon>
        <taxon>Dikarya</taxon>
        <taxon>Ascomycota</taxon>
        <taxon>Pezizomycotina</taxon>
        <taxon>Dothideomycetes</taxon>
        <taxon>Dothideomycetidae</taxon>
        <taxon>Mycosphaerellales</taxon>
        <taxon>Teratosphaeriaceae</taxon>
        <taxon>Hortaea</taxon>
    </lineage>
</organism>
<feature type="region of interest" description="Disordered" evidence="1">
    <location>
        <begin position="624"/>
        <end position="730"/>
    </location>
</feature>
<dbReference type="Proteomes" id="UP000270230">
    <property type="component" value="Unassembled WGS sequence"/>
</dbReference>
<feature type="compositionally biased region" description="Basic and acidic residues" evidence="1">
    <location>
        <begin position="644"/>
        <end position="674"/>
    </location>
</feature>
<protein>
    <recommendedName>
        <fullName evidence="5">Integral membrane protein</fullName>
    </recommendedName>
</protein>
<dbReference type="OrthoDB" id="3365211at2759"/>
<feature type="region of interest" description="Disordered" evidence="1">
    <location>
        <begin position="134"/>
        <end position="182"/>
    </location>
</feature>